<feature type="region of interest" description="Disordered" evidence="1">
    <location>
        <begin position="199"/>
        <end position="225"/>
    </location>
</feature>
<proteinExistence type="predicted"/>
<sequence>MSSSYSDSTSGSATQYVYMFGKDKGPTKQLDALLRAVAKHVSRFVPASRAVLTSSLSQIREMGDKADTHLTPPKLAAFYKAVGGNYDSLFVGTPHSSISYMWQVTGCQHSLQPTGDDFEAPSIPALTYRGFSRWESLEILLGPEEHVPFLQYAVQNWNLKHPETGEAFPTDLPANCFPAQADQEVDRWHKAVAAELRTAAASSAKDEGASARASPPNDTPEPKFTYVHVRGPFDPDASAHPRHMEGVHFGRSMSYAHVPRRYPGYRKTERSPDRQRREAPPEDRGRRKSFSDYASATAPDSEHSHQHGPTPTYLDPHAKRSNRARRHSHPRQFSSDSSDELESDHREKRRRHPNSPPSPSVRRFVRNSGASQAQAPPNGHGNLRPRIDGRVDEFKRRNMPSPLGSFREKLSETVSSILPNGLTSDRPRPGSRQNSGAGTVRSRRAREQLRPSHLSRSFSDIETDDSDDPASNESDARRRRRLREDQKEKERERERYQRGRARDDWDEDRESGLRRERTYLRRPDTQRRTSSHADVDRQRDPPDWDPRDRDRDRDRERLMREERRKWSRQPSLEKDFESPAAAMASRQVHPEAAYS</sequence>
<name>A0A166RLB5_9HYPO</name>
<evidence type="ECO:0000256" key="1">
    <source>
        <dbReference type="SAM" id="MobiDB-lite"/>
    </source>
</evidence>
<gene>
    <name evidence="3" type="ORF">AAL_01817</name>
</gene>
<feature type="compositionally biased region" description="Acidic residues" evidence="1">
    <location>
        <begin position="461"/>
        <end position="470"/>
    </location>
</feature>
<reference evidence="3 4" key="1">
    <citation type="journal article" date="2016" name="Genome Biol. Evol.">
        <title>Divergent and convergent evolution of fungal pathogenicity.</title>
        <authorList>
            <person name="Shang Y."/>
            <person name="Xiao G."/>
            <person name="Zheng P."/>
            <person name="Cen K."/>
            <person name="Zhan S."/>
            <person name="Wang C."/>
        </authorList>
    </citation>
    <scope>NUCLEOTIDE SEQUENCE [LARGE SCALE GENOMIC DNA]</scope>
    <source>
        <strain evidence="3 4">RCEF 2490</strain>
    </source>
</reference>
<feature type="region of interest" description="Disordered" evidence="1">
    <location>
        <begin position="258"/>
        <end position="595"/>
    </location>
</feature>
<feature type="compositionally biased region" description="Basic and acidic residues" evidence="1">
    <location>
        <begin position="510"/>
        <end position="564"/>
    </location>
</feature>
<evidence type="ECO:0000313" key="4">
    <source>
        <dbReference type="Proteomes" id="UP000078544"/>
    </source>
</evidence>
<dbReference type="AlphaFoldDB" id="A0A166RLB5"/>
<feature type="compositionally biased region" description="Basic residues" evidence="1">
    <location>
        <begin position="319"/>
        <end position="330"/>
    </location>
</feature>
<evidence type="ECO:0000313" key="3">
    <source>
        <dbReference type="EMBL" id="OAA32485.1"/>
    </source>
</evidence>
<dbReference type="OrthoDB" id="5420895at2759"/>
<protein>
    <recommendedName>
        <fullName evidence="2">DUF7514 domain-containing protein</fullName>
    </recommendedName>
</protein>
<dbReference type="PANTHER" id="PTHR39611">
    <property type="entry name" value="HYDROXYPROLINE-RICH GLYCOPROTEIN DZ-HRGP-RELATED"/>
    <property type="match status" value="1"/>
</dbReference>
<feature type="compositionally biased region" description="Polar residues" evidence="1">
    <location>
        <begin position="412"/>
        <end position="423"/>
    </location>
</feature>
<feature type="compositionally biased region" description="Basic and acidic residues" evidence="1">
    <location>
        <begin position="482"/>
        <end position="503"/>
    </location>
</feature>
<feature type="domain" description="DUF7514" evidence="2">
    <location>
        <begin position="18"/>
        <end position="192"/>
    </location>
</feature>
<dbReference type="EMBL" id="AZGY01000002">
    <property type="protein sequence ID" value="OAA32485.1"/>
    <property type="molecule type" value="Genomic_DNA"/>
</dbReference>
<dbReference type="Pfam" id="PF24355">
    <property type="entry name" value="DUF7514"/>
    <property type="match status" value="1"/>
</dbReference>
<accession>A0A166RLB5</accession>
<organism evidence="3 4">
    <name type="scientific">Moelleriella libera RCEF 2490</name>
    <dbReference type="NCBI Taxonomy" id="1081109"/>
    <lineage>
        <taxon>Eukaryota</taxon>
        <taxon>Fungi</taxon>
        <taxon>Dikarya</taxon>
        <taxon>Ascomycota</taxon>
        <taxon>Pezizomycotina</taxon>
        <taxon>Sordariomycetes</taxon>
        <taxon>Hypocreomycetidae</taxon>
        <taxon>Hypocreales</taxon>
        <taxon>Clavicipitaceae</taxon>
        <taxon>Moelleriella</taxon>
    </lineage>
</organism>
<keyword evidence="4" id="KW-1185">Reference proteome</keyword>
<evidence type="ECO:0000259" key="2">
    <source>
        <dbReference type="Pfam" id="PF24355"/>
    </source>
</evidence>
<comment type="caution">
    <text evidence="3">The sequence shown here is derived from an EMBL/GenBank/DDBJ whole genome shotgun (WGS) entry which is preliminary data.</text>
</comment>
<feature type="compositionally biased region" description="Basic and acidic residues" evidence="1">
    <location>
        <begin position="266"/>
        <end position="285"/>
    </location>
</feature>
<feature type="compositionally biased region" description="Basic and acidic residues" evidence="1">
    <location>
        <begin position="385"/>
        <end position="396"/>
    </location>
</feature>
<dbReference type="InterPro" id="IPR055936">
    <property type="entry name" value="DUF7514"/>
</dbReference>
<dbReference type="PANTHER" id="PTHR39611:SF2">
    <property type="entry name" value="HYDROXYPROLINE-RICH GLYCOPROTEIN DZ-HRGP"/>
    <property type="match status" value="1"/>
</dbReference>
<dbReference type="Proteomes" id="UP000078544">
    <property type="component" value="Unassembled WGS sequence"/>
</dbReference>